<dbReference type="InterPro" id="IPR001394">
    <property type="entry name" value="Peptidase_C19_UCH"/>
</dbReference>
<dbReference type="Proteomes" id="UP001470230">
    <property type="component" value="Unassembled WGS sequence"/>
</dbReference>
<dbReference type="PROSITE" id="PS50235">
    <property type="entry name" value="USP_3"/>
    <property type="match status" value="1"/>
</dbReference>
<dbReference type="InterPro" id="IPR038765">
    <property type="entry name" value="Papain-like_cys_pep_sf"/>
</dbReference>
<name>A0ABR2JTA9_9EUKA</name>
<evidence type="ECO:0000313" key="3">
    <source>
        <dbReference type="EMBL" id="KAK8881120.1"/>
    </source>
</evidence>
<protein>
    <recommendedName>
        <fullName evidence="2">USP domain-containing protein</fullName>
    </recommendedName>
</protein>
<evidence type="ECO:0000259" key="2">
    <source>
        <dbReference type="PROSITE" id="PS50235"/>
    </source>
</evidence>
<feature type="region of interest" description="Disordered" evidence="1">
    <location>
        <begin position="1202"/>
        <end position="1221"/>
    </location>
</feature>
<keyword evidence="4" id="KW-1185">Reference proteome</keyword>
<dbReference type="Gene3D" id="3.90.70.10">
    <property type="entry name" value="Cysteine proteinases"/>
    <property type="match status" value="1"/>
</dbReference>
<dbReference type="InterPro" id="IPR018200">
    <property type="entry name" value="USP_CS"/>
</dbReference>
<dbReference type="PANTHER" id="PTHR24006:SF827">
    <property type="entry name" value="UBIQUITIN CARBOXYL-TERMINAL HYDROLASE 34"/>
    <property type="match status" value="1"/>
</dbReference>
<dbReference type="PANTHER" id="PTHR24006">
    <property type="entry name" value="UBIQUITIN CARBOXYL-TERMINAL HYDROLASE"/>
    <property type="match status" value="1"/>
</dbReference>
<comment type="caution">
    <text evidence="3">The sequence shown here is derived from an EMBL/GenBank/DDBJ whole genome shotgun (WGS) entry which is preliminary data.</text>
</comment>
<dbReference type="PROSITE" id="PS00973">
    <property type="entry name" value="USP_2"/>
    <property type="match status" value="1"/>
</dbReference>
<feature type="compositionally biased region" description="Low complexity" evidence="1">
    <location>
        <begin position="1202"/>
        <end position="1212"/>
    </location>
</feature>
<feature type="domain" description="USP" evidence="2">
    <location>
        <begin position="1229"/>
        <end position="1535"/>
    </location>
</feature>
<organism evidence="3 4">
    <name type="scientific">Tritrichomonas musculus</name>
    <dbReference type="NCBI Taxonomy" id="1915356"/>
    <lineage>
        <taxon>Eukaryota</taxon>
        <taxon>Metamonada</taxon>
        <taxon>Parabasalia</taxon>
        <taxon>Tritrichomonadida</taxon>
        <taxon>Tritrichomonadidae</taxon>
        <taxon>Tritrichomonas</taxon>
    </lineage>
</organism>
<dbReference type="InterPro" id="IPR028889">
    <property type="entry name" value="USP"/>
</dbReference>
<proteinExistence type="predicted"/>
<reference evidence="3 4" key="1">
    <citation type="submission" date="2024-04" db="EMBL/GenBank/DDBJ databases">
        <title>Tritrichomonas musculus Genome.</title>
        <authorList>
            <person name="Alves-Ferreira E."/>
            <person name="Grigg M."/>
            <person name="Lorenzi H."/>
            <person name="Galac M."/>
        </authorList>
    </citation>
    <scope>NUCLEOTIDE SEQUENCE [LARGE SCALE GENOMIC DNA]</scope>
    <source>
        <strain evidence="3 4">EAF2021</strain>
    </source>
</reference>
<dbReference type="PROSITE" id="PS00972">
    <property type="entry name" value="USP_1"/>
    <property type="match status" value="1"/>
</dbReference>
<dbReference type="EMBL" id="JAPFFF010000010">
    <property type="protein sequence ID" value="KAK8881120.1"/>
    <property type="molecule type" value="Genomic_DNA"/>
</dbReference>
<dbReference type="Pfam" id="PF00443">
    <property type="entry name" value="UCH"/>
    <property type="match status" value="1"/>
</dbReference>
<accession>A0ABR2JTA9</accession>
<gene>
    <name evidence="3" type="ORF">M9Y10_003849</name>
</gene>
<sequence>MSNFDDWRSQFLISISSDDFTKSFDECISYIEQISYFNKLCEPNSDKTDSFLIDTVRPAIDTILKIEITNENRIKLGDITNFLKKVSVLIPLAFMNDKFNLFTILNQITDPETELYNSIKKITKRCENLVEIKKYIIEHEFMTIMLMKLSKGQNIQVSHFAFYFQTFNKLVEYINDFAQGSLVFGLRDPYQLFLDLLLKTRFQDIDTKNLEDLFSNFCILASTTDPNMFIECIQKMTILATSFFFSSELEYEKIGSSLLKIFADTKQKQEQEFIFNAFLDTLANNKLIPKILTQKLDPEIYPIISPLIDQICSSKYINAVDVTVMWENVINSDEKESQKLFDIVLKILNQLNISEVENFFQAVPVFSKKIAGIDKNDEKNQQSLNLQTFSKLVVHFLMGKPMLPPIPTQLIFNKLFDTCEEYIRLTSSQPDDFIDLTQLYVLSKDNSKDNNANLAAVRKTLLKVLHSRFNEKYTAFIVRLLTGIASSSSSFRSDFDRNDIKTVTKYITELNNDDDVQYSLYPLYTILINEFDERINSLVLQAMLKSPSDATWDFLYQIIEKSQFKNFDEDAIQMLTNFVLNNYNQDRDLFLDFLELFMINMNIKADVIEKPYDMENLNEQDLKIKKIPLLYEEILDKIIIETEDDKILMHAKDISFNFYKNYPNKSLVTDKLLKLFKEHVIDDNNIKKRMNIVLLLFEYCKSTDSNKLMKEISHSKVFAKCHSGPSKGKLSFSFKLPDDSEVKIKSDTAPTSHMLYRLVLPYLDTSMANYYIHRDQGNPISLKDNILFSKSRSNVFLVKDVPEKDEKYDYEICGAGFFKGYQPNTSEFFILNDVSKSLFECMNHFDSPEKVVDENQQKFDKLIYDFLSYLPTDPTLFQSSCSSDTFFPQRITTFDHQSFVNNKYCLQYMFQVLLIRFNCKKYISNYKEILQQILSRLISTDDEQSLTLCSFMLTEILKLIKILHLNSDEFILFLIKLLSLTSISNNSDNSKLEVIKCLKKLISEESTIIDISNLLCNYNELFNKVLRSISNNIWSEFQKIIFKIDNPRNLFNIISMKLLECHEEEMSSQINRYYTDIFNHFILNIIEKVEDPKDINNCIRILMKIMRCNPTNKVIESLEKIVNKNSSLLTAQDNDCSLTSIVEDLIRIVRVDSKPTIMDRVIELLILFAKINIKNERQLIEFAGQIADYNIEYSQWNLLSESDQQNDNNNDNNSDDEDEGDFVISNKEKGLKNFGQNCFLNSALQQFYHIPAFRYFISTYKGSNNNDGDDNELPIQPSLNLLFYKMEYSRKNFISPEEFYEIFISKHQSFEPHTQQDALEFIQYFLDDIKGDAYKLFEWKLQTKYNKLEDGQEISSRIETNVSLPLSVKSGSMEESLREFFSPQKLTGDNLYQLSNGMKMESIVTQKIETAPPVLIFQLARFSFDKETKHRIKINTKFTILDKIDIKKYMLNSNDNESYKYILNGIVVHRGDGQHGHYISLIKENINSDNWLKYDDTSIDRIKKREDFENLAFGDENDNNSLYGSSGYLLFYVRENATISITVKNKDKSGTHEIKKSILDHSFPINVSDKEETDVKNDNNHFLFNQCVLEKSTFTFMMKCSENLQLFSYFFGVFCHTKLNDKIKEIQSKLISSCNDSNNCNSYLELLINEDKFKSLILPVFTGASPDKMNNAAFLIISTIVTSSKDKKKAGQCITNFIHCLKNFNKKWNRICDVGELINNYLSSSKVECCKFAQQNKWEKLLLEYVFSIYESTSIAKVINISSIFKSLSVIITSNDNRDAGNIPLYLKLPSINSKVKDSDIDMNKENYKDLIIDCISSQIFTVDDIAHELGNDFNRTSVILHRQLNKIKNSPELFPSLFEQLTSVQGFSAFDIISEIEQSRELTKKLLTTNLQLIIHILILEHPLNPRDDMNALKKLADMITKTGGYGQTKIIFDDDEKLFLFNDLKELIPSLEVAYPPFFTVLNWLIQSLKIDQKEKIEGLDELLEKSKINFNNNDENADLFEIESFFHPDMLTKSLSELLQKAAKNKDPSINNRILSSFENSIQKPFVFAQICSLSQWKDVLRSNDFTFASNVGSILVKMIDELDALKNDEIFKISLINSMAYLFSLVVQSNDYRIGKFIPNLKTLVDEVFKFAKKIINFGKGSEDEKSEVEILIEPDFNVILDFESYLKIIEKLLEESRRNDDKDMAMANYSTYIIDLISISERFTDKITDSDTDKLKQIQKFIKNALYSKISIKPGLIFRPSLDGEKDDFIFYVIDLSYIISNLNGNVMNEMNYFMKNNMEPEIISLLSLFKLKFNIKVYNDMSPENCAKDIAQLCSRVKKHRELFFYILTGILANSNNDDLKKAVVKSMFLNNTQMTEKSFLSSGMRIDSGSAVRERNFFENFLKLLSDDEYDEVLQNIKSKYSHVLACPKKENQYELMQATTRLMILLIIKPEKKRSIVDLVINKKDEYPDRIAQMVSMIINYNES</sequence>
<dbReference type="InterPro" id="IPR050164">
    <property type="entry name" value="Peptidase_C19"/>
</dbReference>
<dbReference type="SUPFAM" id="SSF54001">
    <property type="entry name" value="Cysteine proteinases"/>
    <property type="match status" value="1"/>
</dbReference>
<evidence type="ECO:0000313" key="4">
    <source>
        <dbReference type="Proteomes" id="UP001470230"/>
    </source>
</evidence>
<evidence type="ECO:0000256" key="1">
    <source>
        <dbReference type="SAM" id="MobiDB-lite"/>
    </source>
</evidence>